<comment type="caution">
    <text evidence="2">The sequence shown here is derived from an EMBL/GenBank/DDBJ whole genome shotgun (WGS) entry which is preliminary data.</text>
</comment>
<evidence type="ECO:0000313" key="2">
    <source>
        <dbReference type="EMBL" id="MCE3049881.1"/>
    </source>
</evidence>
<reference evidence="2 3" key="1">
    <citation type="journal article" date="2021" name="BMC Genomics">
        <title>Datura genome reveals duplications of psychoactive alkaloid biosynthetic genes and high mutation rate following tissue culture.</title>
        <authorList>
            <person name="Rajewski A."/>
            <person name="Carter-House D."/>
            <person name="Stajich J."/>
            <person name="Litt A."/>
        </authorList>
    </citation>
    <scope>NUCLEOTIDE SEQUENCE [LARGE SCALE GENOMIC DNA]</scope>
    <source>
        <strain evidence="2">AR-01</strain>
    </source>
</reference>
<sequence>MRYQVTILRILVEVRFTYKPAGIANYLSPMISPIDRRRMDSDSTKCLLNNCVHVATKGLQRLLKERVFLQLKSGKHEETLTFVRDQSLLAMTLTRRSFELEMLNNELDVPDRDDNGPTSSEEEFSITDGSGDSSSNDFDG</sequence>
<dbReference type="EMBL" id="JACEIK010007209">
    <property type="protein sequence ID" value="MCE3049881.1"/>
    <property type="molecule type" value="Genomic_DNA"/>
</dbReference>
<feature type="compositionally biased region" description="Low complexity" evidence="1">
    <location>
        <begin position="128"/>
        <end position="140"/>
    </location>
</feature>
<proteinExistence type="predicted"/>
<dbReference type="Proteomes" id="UP000823775">
    <property type="component" value="Unassembled WGS sequence"/>
</dbReference>
<organism evidence="2 3">
    <name type="scientific">Datura stramonium</name>
    <name type="common">Jimsonweed</name>
    <name type="synonym">Common thornapple</name>
    <dbReference type="NCBI Taxonomy" id="4076"/>
    <lineage>
        <taxon>Eukaryota</taxon>
        <taxon>Viridiplantae</taxon>
        <taxon>Streptophyta</taxon>
        <taxon>Embryophyta</taxon>
        <taxon>Tracheophyta</taxon>
        <taxon>Spermatophyta</taxon>
        <taxon>Magnoliopsida</taxon>
        <taxon>eudicotyledons</taxon>
        <taxon>Gunneridae</taxon>
        <taxon>Pentapetalae</taxon>
        <taxon>asterids</taxon>
        <taxon>lamiids</taxon>
        <taxon>Solanales</taxon>
        <taxon>Solanaceae</taxon>
        <taxon>Solanoideae</taxon>
        <taxon>Datureae</taxon>
        <taxon>Datura</taxon>
    </lineage>
</organism>
<accession>A0ABS8WGE1</accession>
<name>A0ABS8WGE1_DATST</name>
<gene>
    <name evidence="2" type="ORF">HAX54_046035</name>
</gene>
<keyword evidence="3" id="KW-1185">Reference proteome</keyword>
<evidence type="ECO:0000256" key="1">
    <source>
        <dbReference type="SAM" id="MobiDB-lite"/>
    </source>
</evidence>
<evidence type="ECO:0000313" key="3">
    <source>
        <dbReference type="Proteomes" id="UP000823775"/>
    </source>
</evidence>
<protein>
    <submittedName>
        <fullName evidence="2">Uncharacterized protein</fullName>
    </submittedName>
</protein>
<feature type="region of interest" description="Disordered" evidence="1">
    <location>
        <begin position="104"/>
        <end position="140"/>
    </location>
</feature>